<dbReference type="InterPro" id="IPR012337">
    <property type="entry name" value="RNaseH-like_sf"/>
</dbReference>
<dbReference type="InterPro" id="IPR039537">
    <property type="entry name" value="Retrotran_Ty1/copia-like"/>
</dbReference>
<dbReference type="SUPFAM" id="SSF53098">
    <property type="entry name" value="Ribonuclease H-like"/>
    <property type="match status" value="1"/>
</dbReference>
<dbReference type="GO" id="GO:0006310">
    <property type="term" value="P:DNA recombination"/>
    <property type="evidence" value="ECO:0007669"/>
    <property type="project" value="UniProtKB-KW"/>
</dbReference>
<name>A0A1A9USG3_GLOAU</name>
<evidence type="ECO:0000256" key="5">
    <source>
        <dbReference type="ARBA" id="ARBA00022842"/>
    </source>
</evidence>
<keyword evidence="9" id="KW-0233">DNA recombination</keyword>
<keyword evidence="11" id="KW-1185">Reference proteome</keyword>
<evidence type="ECO:0000256" key="7">
    <source>
        <dbReference type="ARBA" id="ARBA00022918"/>
    </source>
</evidence>
<evidence type="ECO:0000256" key="9">
    <source>
        <dbReference type="ARBA" id="ARBA00023172"/>
    </source>
</evidence>
<dbReference type="AlphaFoldDB" id="A0A1A9USG3"/>
<dbReference type="GO" id="GO:0015074">
    <property type="term" value="P:DNA integration"/>
    <property type="evidence" value="ECO:0007669"/>
    <property type="project" value="UniProtKB-KW"/>
</dbReference>
<dbReference type="EnsemblMetazoa" id="GAUT013810-RA">
    <property type="protein sequence ID" value="GAUT013810-PA"/>
    <property type="gene ID" value="GAUT013810"/>
</dbReference>
<keyword evidence="3" id="KW-0255">Endonuclease</keyword>
<proteinExistence type="predicted"/>
<evidence type="ECO:0000313" key="11">
    <source>
        <dbReference type="Proteomes" id="UP000078200"/>
    </source>
</evidence>
<protein>
    <recommendedName>
        <fullName evidence="12">Integrase catalytic domain-containing protein</fullName>
    </recommendedName>
</protein>
<reference evidence="10" key="1">
    <citation type="submission" date="2020-05" db="UniProtKB">
        <authorList>
            <consortium name="EnsemblMetazoa"/>
        </authorList>
    </citation>
    <scope>IDENTIFICATION</scope>
    <source>
        <strain evidence="10">TTRI</strain>
    </source>
</reference>
<dbReference type="Gene3D" id="3.30.420.10">
    <property type="entry name" value="Ribonuclease H-like superfamily/Ribonuclease H"/>
    <property type="match status" value="1"/>
</dbReference>
<dbReference type="Proteomes" id="UP000078200">
    <property type="component" value="Unassembled WGS sequence"/>
</dbReference>
<keyword evidence="5" id="KW-0460">Magnesium</keyword>
<keyword evidence="8" id="KW-0239">DNA-directed DNA polymerase</keyword>
<dbReference type="STRING" id="7395.A0A1A9USG3"/>
<dbReference type="InterPro" id="IPR036397">
    <property type="entry name" value="RNaseH_sf"/>
</dbReference>
<evidence type="ECO:0000256" key="6">
    <source>
        <dbReference type="ARBA" id="ARBA00022908"/>
    </source>
</evidence>
<keyword evidence="4" id="KW-0378">Hydrolase</keyword>
<dbReference type="VEuPathDB" id="VectorBase:GAUT013810"/>
<dbReference type="GO" id="GO:0003887">
    <property type="term" value="F:DNA-directed DNA polymerase activity"/>
    <property type="evidence" value="ECO:0007669"/>
    <property type="project" value="UniProtKB-KW"/>
</dbReference>
<dbReference type="GO" id="GO:0046872">
    <property type="term" value="F:metal ion binding"/>
    <property type="evidence" value="ECO:0007669"/>
    <property type="project" value="UniProtKB-KW"/>
</dbReference>
<keyword evidence="6" id="KW-0229">DNA integration</keyword>
<keyword evidence="7" id="KW-0695">RNA-directed DNA polymerase</keyword>
<evidence type="ECO:0000256" key="1">
    <source>
        <dbReference type="ARBA" id="ARBA00022722"/>
    </source>
</evidence>
<evidence type="ECO:0000256" key="4">
    <source>
        <dbReference type="ARBA" id="ARBA00022801"/>
    </source>
</evidence>
<keyword evidence="8" id="KW-0548">Nucleotidyltransferase</keyword>
<dbReference type="GO" id="GO:0003964">
    <property type="term" value="F:RNA-directed DNA polymerase activity"/>
    <property type="evidence" value="ECO:0007669"/>
    <property type="project" value="UniProtKB-KW"/>
</dbReference>
<evidence type="ECO:0000313" key="10">
    <source>
        <dbReference type="EnsemblMetazoa" id="GAUT013810-PA"/>
    </source>
</evidence>
<sequence length="138" mass="16592">MFQKYFGGAQFMVLFRNKYSNYHYVYCIPIKSEVVEIFEAKRVKILRTNNGIEHCNKKVHDILQQRKIIHQQSTPHTLEQNEHAERNMPNKMMNLLEEVKSPEDKLHLLLTKYVETERQNRRLGQDLKTHEKQLEAVR</sequence>
<evidence type="ECO:0008006" key="12">
    <source>
        <dbReference type="Google" id="ProtNLM"/>
    </source>
</evidence>
<evidence type="ECO:0000256" key="8">
    <source>
        <dbReference type="ARBA" id="ARBA00022932"/>
    </source>
</evidence>
<dbReference type="PANTHER" id="PTHR42648">
    <property type="entry name" value="TRANSPOSASE, PUTATIVE-RELATED"/>
    <property type="match status" value="1"/>
</dbReference>
<dbReference type="GO" id="GO:0016787">
    <property type="term" value="F:hydrolase activity"/>
    <property type="evidence" value="ECO:0007669"/>
    <property type="project" value="UniProtKB-KW"/>
</dbReference>
<dbReference type="GO" id="GO:0004519">
    <property type="term" value="F:endonuclease activity"/>
    <property type="evidence" value="ECO:0007669"/>
    <property type="project" value="UniProtKB-KW"/>
</dbReference>
<dbReference type="PANTHER" id="PTHR42648:SF11">
    <property type="entry name" value="TRANSPOSON TY4-P GAG-POL POLYPROTEIN"/>
    <property type="match status" value="1"/>
</dbReference>
<organism evidence="10 11">
    <name type="scientific">Glossina austeni</name>
    <name type="common">Savannah tsetse fly</name>
    <dbReference type="NCBI Taxonomy" id="7395"/>
    <lineage>
        <taxon>Eukaryota</taxon>
        <taxon>Metazoa</taxon>
        <taxon>Ecdysozoa</taxon>
        <taxon>Arthropoda</taxon>
        <taxon>Hexapoda</taxon>
        <taxon>Insecta</taxon>
        <taxon>Pterygota</taxon>
        <taxon>Neoptera</taxon>
        <taxon>Endopterygota</taxon>
        <taxon>Diptera</taxon>
        <taxon>Brachycera</taxon>
        <taxon>Muscomorpha</taxon>
        <taxon>Hippoboscoidea</taxon>
        <taxon>Glossinidae</taxon>
        <taxon>Glossina</taxon>
    </lineage>
</organism>
<evidence type="ECO:0000256" key="2">
    <source>
        <dbReference type="ARBA" id="ARBA00022723"/>
    </source>
</evidence>
<evidence type="ECO:0000256" key="3">
    <source>
        <dbReference type="ARBA" id="ARBA00022759"/>
    </source>
</evidence>
<keyword evidence="2" id="KW-0479">Metal-binding</keyword>
<dbReference type="GO" id="GO:0003676">
    <property type="term" value="F:nucleic acid binding"/>
    <property type="evidence" value="ECO:0007669"/>
    <property type="project" value="InterPro"/>
</dbReference>
<accession>A0A1A9USG3</accession>
<keyword evidence="8" id="KW-0808">Transferase</keyword>
<keyword evidence="1" id="KW-0540">Nuclease</keyword>